<evidence type="ECO:0008006" key="4">
    <source>
        <dbReference type="Google" id="ProtNLM"/>
    </source>
</evidence>
<keyword evidence="2" id="KW-0472">Membrane</keyword>
<feature type="transmembrane region" description="Helical" evidence="2">
    <location>
        <begin position="52"/>
        <end position="70"/>
    </location>
</feature>
<name>A0AB33JV76_9ACTN</name>
<accession>A0AB33JV76</accession>
<gene>
    <name evidence="3" type="ORF">KCMC57_34890</name>
</gene>
<evidence type="ECO:0000256" key="2">
    <source>
        <dbReference type="SAM" id="Phobius"/>
    </source>
</evidence>
<feature type="compositionally biased region" description="Low complexity" evidence="1">
    <location>
        <begin position="269"/>
        <end position="301"/>
    </location>
</feature>
<feature type="region of interest" description="Disordered" evidence="1">
    <location>
        <begin position="81"/>
        <end position="160"/>
    </location>
</feature>
<keyword evidence="2" id="KW-0812">Transmembrane</keyword>
<dbReference type="RefSeq" id="WP_407989504.1">
    <property type="nucleotide sequence ID" value="NZ_AP035881.2"/>
</dbReference>
<feature type="region of interest" description="Disordered" evidence="1">
    <location>
        <begin position="269"/>
        <end position="312"/>
    </location>
</feature>
<proteinExistence type="predicted"/>
<reference evidence="3" key="1">
    <citation type="submission" date="2024-07" db="EMBL/GenBank/DDBJ databases">
        <title>Complete genome sequences of cellulolytic bacteria, Kitasatospora sp. CMC57 and Streptomyces sp. CMC78, isolated from Japanese agricultural soil.</title>
        <authorList>
            <person name="Hashimoto T."/>
            <person name="Ito M."/>
            <person name="Iwamoto M."/>
            <person name="Fukahori D."/>
            <person name="Shoda T."/>
            <person name="Sakoda M."/>
            <person name="Morohoshi T."/>
            <person name="Mitsuboshi M."/>
            <person name="Nishizawa T."/>
        </authorList>
    </citation>
    <scope>NUCLEOTIDE SEQUENCE</scope>
    <source>
        <strain evidence="3">CMC57</strain>
    </source>
</reference>
<organism evidence="3">
    <name type="scientific">Kitasatospora sp. CMC57</name>
    <dbReference type="NCBI Taxonomy" id="3231513"/>
    <lineage>
        <taxon>Bacteria</taxon>
        <taxon>Bacillati</taxon>
        <taxon>Actinomycetota</taxon>
        <taxon>Actinomycetes</taxon>
        <taxon>Kitasatosporales</taxon>
        <taxon>Streptomycetaceae</taxon>
        <taxon>Kitasatospora</taxon>
    </lineage>
</organism>
<dbReference type="EMBL" id="AP035881">
    <property type="protein sequence ID" value="BFP47121.1"/>
    <property type="molecule type" value="Genomic_DNA"/>
</dbReference>
<feature type="compositionally biased region" description="Low complexity" evidence="1">
    <location>
        <begin position="85"/>
        <end position="101"/>
    </location>
</feature>
<sequence length="342" mass="33423">MTDDQRSPGEDPLVRELRARLHRAVAEVQPDPTALPRLRDQVPRRRARHRNLWTGAAAAALLTAAVLPTIHGAQRLDLSGGPVDGPLAAGPASSTASPGPSVSGGAGRPTALPMPVITATPAGSPPGPVPEVTTSGSLAGVTGSPSAGTAPAPGCGPADLGQGSSHLGAAEADGRVYGWFRVVNTSGRSCEVAGGGLLAADSAMVRVAPHTAGGPATGLAEPVPEGPVLLPPRTGYQVRFGWVPDGACPSGDGPGSRVAAAPAVASGAAAPTVAPGSGNSPSPVTSPEPTSSPTASRATVTLTHTADPGGPQVVATLTTACAGTVYRNGPERIPAASPSATG</sequence>
<keyword evidence="2" id="KW-1133">Transmembrane helix</keyword>
<protein>
    <recommendedName>
        <fullName evidence="4">DUF4232 domain-containing protein</fullName>
    </recommendedName>
</protein>
<evidence type="ECO:0000313" key="3">
    <source>
        <dbReference type="EMBL" id="BFP47121.1"/>
    </source>
</evidence>
<dbReference type="AlphaFoldDB" id="A0AB33JV76"/>
<evidence type="ECO:0000256" key="1">
    <source>
        <dbReference type="SAM" id="MobiDB-lite"/>
    </source>
</evidence>
<feature type="compositionally biased region" description="Low complexity" evidence="1">
    <location>
        <begin position="142"/>
        <end position="158"/>
    </location>
</feature>